<feature type="region of interest" description="Disordered" evidence="2">
    <location>
        <begin position="1"/>
        <end position="72"/>
    </location>
</feature>
<comment type="caution">
    <text evidence="4">The sequence shown here is derived from an EMBL/GenBank/DDBJ whole genome shotgun (WGS) entry which is preliminary data.</text>
</comment>
<dbReference type="PROSITE" id="PS50158">
    <property type="entry name" value="ZF_CCHC"/>
    <property type="match status" value="1"/>
</dbReference>
<dbReference type="AlphaFoldDB" id="A0A1Q2YM82"/>
<feature type="compositionally biased region" description="Low complexity" evidence="2">
    <location>
        <begin position="253"/>
        <end position="312"/>
    </location>
</feature>
<proteinExistence type="predicted"/>
<dbReference type="SUPFAM" id="SSF57756">
    <property type="entry name" value="Retrovirus zinc finger-like domains"/>
    <property type="match status" value="1"/>
</dbReference>
<feature type="region of interest" description="Disordered" evidence="2">
    <location>
        <begin position="174"/>
        <end position="312"/>
    </location>
</feature>
<dbReference type="Proteomes" id="UP000186136">
    <property type="component" value="Unassembled WGS sequence"/>
</dbReference>
<name>A0A1Q2YM82_9ASCO</name>
<dbReference type="InterPro" id="IPR001878">
    <property type="entry name" value="Znf_CCHC"/>
</dbReference>
<feature type="domain" description="CCHC-type" evidence="3">
    <location>
        <begin position="125"/>
        <end position="140"/>
    </location>
</feature>
<feature type="compositionally biased region" description="Low complexity" evidence="2">
    <location>
        <begin position="209"/>
        <end position="238"/>
    </location>
</feature>
<dbReference type="Gene3D" id="4.10.60.10">
    <property type="entry name" value="Zinc finger, CCHC-type"/>
    <property type="match status" value="1"/>
</dbReference>
<dbReference type="GO" id="GO:0008270">
    <property type="term" value="F:zinc ion binding"/>
    <property type="evidence" value="ECO:0007669"/>
    <property type="project" value="UniProtKB-KW"/>
</dbReference>
<keyword evidence="1" id="KW-0862">Zinc</keyword>
<sequence>MSEAARMIEDGDADSYGDALNRTINDEDKLERLERNLQKAKDLNDVGNEKIEDAEKKPEQQKQKNKPAVANEKNGIVYAPSIDEVTADNDHLANLRGEGRYFGVTDPDANQPNAKVAYPSAKIFCYNCAAKGHYGDDCRQMRVSKTPNINGSAFSGDNLPKVLVSQYRNMLNRESQSYNTDNSRKRKFDATTTTNYNYAPPPYPRFNRDNNSNNNNNNNNINNNRNNKNNSRNDYNSNLPRGPKRPSKVGYIPPRNNNQDQGRNNGYSNNYSNYSNNKGNQNSYSSRTSYLNNNNGNNRGSDYNRNSYNRRY</sequence>
<accession>A0A1Q2YM82</accession>
<organism evidence="4 5">
    <name type="scientific">Pichia membranifaciens</name>
    <dbReference type="NCBI Taxonomy" id="4926"/>
    <lineage>
        <taxon>Eukaryota</taxon>
        <taxon>Fungi</taxon>
        <taxon>Dikarya</taxon>
        <taxon>Ascomycota</taxon>
        <taxon>Saccharomycotina</taxon>
        <taxon>Pichiomycetes</taxon>
        <taxon>Pichiales</taxon>
        <taxon>Pichiaceae</taxon>
        <taxon>Pichia</taxon>
    </lineage>
</organism>
<evidence type="ECO:0000256" key="2">
    <source>
        <dbReference type="SAM" id="MobiDB-lite"/>
    </source>
</evidence>
<protein>
    <recommendedName>
        <fullName evidence="3">CCHC-type domain-containing protein</fullName>
    </recommendedName>
</protein>
<gene>
    <name evidence="4" type="ORF">PMKS-004121</name>
</gene>
<feature type="compositionally biased region" description="Basic and acidic residues" evidence="2">
    <location>
        <begin position="24"/>
        <end position="62"/>
    </location>
</feature>
<reference evidence="4 5" key="1">
    <citation type="submission" date="2016-08" db="EMBL/GenBank/DDBJ databases">
        <title>Whole genome shotgun sequence of Pichia membranifaciens KS47-1.</title>
        <authorList>
            <person name="Konishi M."/>
            <person name="Ishida M."/>
            <person name="Arakawa T."/>
            <person name="Kato Y."/>
            <person name="Horiuchi J."/>
        </authorList>
    </citation>
    <scope>NUCLEOTIDE SEQUENCE [LARGE SCALE GENOMIC DNA]</scope>
    <source>
        <strain evidence="4 5">KS47-1</strain>
    </source>
</reference>
<dbReference type="OrthoDB" id="7608935at2759"/>
<evidence type="ECO:0000256" key="1">
    <source>
        <dbReference type="PROSITE-ProRule" id="PRU00047"/>
    </source>
</evidence>
<evidence type="ECO:0000259" key="3">
    <source>
        <dbReference type="PROSITE" id="PS50158"/>
    </source>
</evidence>
<evidence type="ECO:0000313" key="5">
    <source>
        <dbReference type="Proteomes" id="UP000186136"/>
    </source>
</evidence>
<evidence type="ECO:0000313" key="4">
    <source>
        <dbReference type="EMBL" id="GAV30607.1"/>
    </source>
</evidence>
<dbReference type="GO" id="GO:0003676">
    <property type="term" value="F:nucleic acid binding"/>
    <property type="evidence" value="ECO:0007669"/>
    <property type="project" value="InterPro"/>
</dbReference>
<keyword evidence="1" id="KW-0479">Metal-binding</keyword>
<dbReference type="InterPro" id="IPR036875">
    <property type="entry name" value="Znf_CCHC_sf"/>
</dbReference>
<keyword evidence="1" id="KW-0863">Zinc-finger</keyword>
<dbReference type="EMBL" id="BDGI01000193">
    <property type="protein sequence ID" value="GAV30607.1"/>
    <property type="molecule type" value="Genomic_DNA"/>
</dbReference>
<keyword evidence="5" id="KW-1185">Reference proteome</keyword>